<dbReference type="Gene3D" id="1.20.930.10">
    <property type="entry name" value="Conserved domain common to transcription factors TFIIS, elongin A, CRSP70"/>
    <property type="match status" value="1"/>
</dbReference>
<feature type="compositionally biased region" description="Acidic residues" evidence="9">
    <location>
        <begin position="1213"/>
        <end position="1279"/>
    </location>
</feature>
<feature type="domain" description="TFIIS central" evidence="12">
    <location>
        <begin position="128"/>
        <end position="244"/>
    </location>
</feature>
<dbReference type="InterPro" id="IPR017923">
    <property type="entry name" value="TFIIS_N"/>
</dbReference>
<comment type="similarity">
    <text evidence="2">Belongs to the CBF/MAK21 family.</text>
</comment>
<evidence type="ECO:0000256" key="5">
    <source>
        <dbReference type="ARBA" id="ARBA00022833"/>
    </source>
</evidence>
<evidence type="ECO:0000256" key="1">
    <source>
        <dbReference type="ARBA" id="ARBA00004123"/>
    </source>
</evidence>
<evidence type="ECO:0000256" key="7">
    <source>
        <dbReference type="PROSITE-ProRule" id="PRU00472"/>
    </source>
</evidence>
<feature type="compositionally biased region" description="Basic and acidic residues" evidence="9">
    <location>
        <begin position="1301"/>
        <end position="1318"/>
    </location>
</feature>
<dbReference type="PANTHER" id="PTHR12048">
    <property type="entry name" value="CCAAT-BINDING FACTOR-RELATED"/>
    <property type="match status" value="1"/>
</dbReference>
<dbReference type="SMART" id="SM00509">
    <property type="entry name" value="TFS2N"/>
    <property type="match status" value="1"/>
</dbReference>
<feature type="compositionally biased region" description="Basic and acidic residues" evidence="9">
    <location>
        <begin position="375"/>
        <end position="391"/>
    </location>
</feature>
<feature type="compositionally biased region" description="Basic and acidic residues" evidence="9">
    <location>
        <begin position="801"/>
        <end position="816"/>
    </location>
</feature>
<protein>
    <submittedName>
        <fullName evidence="13">Uncharacterized protein</fullName>
    </submittedName>
</protein>
<keyword evidence="3" id="KW-0479">Metal-binding</keyword>
<dbReference type="Proteomes" id="UP000232875">
    <property type="component" value="Unassembled WGS sequence"/>
</dbReference>
<dbReference type="PROSITE" id="PS51133">
    <property type="entry name" value="ZF_TFIIS_2"/>
    <property type="match status" value="1"/>
</dbReference>
<dbReference type="Pfam" id="PF01096">
    <property type="entry name" value="Zn_ribbon_TFIIS"/>
    <property type="match status" value="1"/>
</dbReference>
<keyword evidence="5" id="KW-0862">Zinc</keyword>
<dbReference type="InterPro" id="IPR036575">
    <property type="entry name" value="TFIIS_cen_dom_sf"/>
</dbReference>
<feature type="domain" description="TFIIS N-terminal" evidence="11">
    <location>
        <begin position="6"/>
        <end position="83"/>
    </location>
</feature>
<evidence type="ECO:0000256" key="8">
    <source>
        <dbReference type="PROSITE-ProRule" id="PRU00649"/>
    </source>
</evidence>
<organism evidence="13 14">
    <name type="scientific">Malassezia vespertilionis</name>
    <dbReference type="NCBI Taxonomy" id="2020962"/>
    <lineage>
        <taxon>Eukaryota</taxon>
        <taxon>Fungi</taxon>
        <taxon>Dikarya</taxon>
        <taxon>Basidiomycota</taxon>
        <taxon>Ustilaginomycotina</taxon>
        <taxon>Malasseziomycetes</taxon>
        <taxon>Malasseziales</taxon>
        <taxon>Malasseziaceae</taxon>
        <taxon>Malassezia</taxon>
    </lineage>
</organism>
<evidence type="ECO:0000259" key="11">
    <source>
        <dbReference type="PROSITE" id="PS51319"/>
    </source>
</evidence>
<feature type="region of interest" description="Disordered" evidence="9">
    <location>
        <begin position="801"/>
        <end position="834"/>
    </location>
</feature>
<dbReference type="GO" id="GO:0005634">
    <property type="term" value="C:nucleus"/>
    <property type="evidence" value="ECO:0007669"/>
    <property type="project" value="UniProtKB-SubCell"/>
</dbReference>
<dbReference type="InterPro" id="IPR035441">
    <property type="entry name" value="TFIIS/LEDGF_dom_sf"/>
</dbReference>
<evidence type="ECO:0000313" key="14">
    <source>
        <dbReference type="Proteomes" id="UP000232875"/>
    </source>
</evidence>
<dbReference type="GO" id="GO:0003676">
    <property type="term" value="F:nucleic acid binding"/>
    <property type="evidence" value="ECO:0007669"/>
    <property type="project" value="InterPro"/>
</dbReference>
<reference evidence="13 14" key="1">
    <citation type="submission" date="2017-10" db="EMBL/GenBank/DDBJ databases">
        <title>A novel species of cold-tolerant Malassezia isolated from bats.</title>
        <authorList>
            <person name="Lorch J.M."/>
            <person name="Palmer J.M."/>
            <person name="Vanderwolf K.J."/>
            <person name="Schmidt K.Z."/>
            <person name="Verant M.L."/>
            <person name="Weller T.J."/>
            <person name="Blehert D.S."/>
        </authorList>
    </citation>
    <scope>NUCLEOTIDE SEQUENCE [LARGE SCALE GENOMIC DNA]</scope>
    <source>
        <strain evidence="13 14">NWHC:44797-103</strain>
    </source>
</reference>
<feature type="region of interest" description="Disordered" evidence="9">
    <location>
        <begin position="375"/>
        <end position="448"/>
    </location>
</feature>
<feature type="compositionally biased region" description="Low complexity" evidence="9">
    <location>
        <begin position="426"/>
        <end position="436"/>
    </location>
</feature>
<dbReference type="PROSITE" id="PS51321">
    <property type="entry name" value="TFIIS_CENTRAL"/>
    <property type="match status" value="1"/>
</dbReference>
<dbReference type="SUPFAM" id="SSF46942">
    <property type="entry name" value="Elongation factor TFIIS domain 2"/>
    <property type="match status" value="1"/>
</dbReference>
<evidence type="ECO:0000256" key="3">
    <source>
        <dbReference type="ARBA" id="ARBA00022723"/>
    </source>
</evidence>
<evidence type="ECO:0000259" key="12">
    <source>
        <dbReference type="PROSITE" id="PS51321"/>
    </source>
</evidence>
<accession>A0A2N1J9T6</accession>
<dbReference type="InterPro" id="IPR003617">
    <property type="entry name" value="TFIIS/CRSP70_N_sub"/>
</dbReference>
<evidence type="ECO:0000313" key="13">
    <source>
        <dbReference type="EMBL" id="PKI83311.1"/>
    </source>
</evidence>
<name>A0A2N1J9T6_9BASI</name>
<dbReference type="SUPFAM" id="SSF57783">
    <property type="entry name" value="Zinc beta-ribbon"/>
    <property type="match status" value="1"/>
</dbReference>
<sequence length="1347" mass="150340">MSSSIEETKKLNKQLSKTVLDSKNEDTLVVLKQLKLIVEPTEENIRATKIGVAVGKLRTHSDTRIADLSKELVKSWKQQVEKQRRDGSSKEKSKKEEPAQSKRQAADVAQSVSDTPVDIDLEILHDKTRNACLKLLYSSLELQSNVDTQQIYSCAMSIEKAAFEKIGSSIVNGDYRSKVRSLSLNLKDKNNPELRQQVLNGNITANDLVVMRSEDMASSARKAEMESIQQQNLHNAKGAEAQEAETDAFQCGKCKQRKTRYYQMQTRSADEPIPNIFFTIDSSGCVAMARDFRPKHKGVANLARKKQYTRNQKENIDSDDQHIPDHVLLREVEALGGSVDDVALMQGKSSGTAPKLSDAQLSSELVAFMEQEKILTKDKAAPQPDVKRPKSEAPGQAKTESAPKKPHKSFKEKRTESNSVKEAKQKPQQKPARAAQSEQSSKHKVFDGATARTVPSGSLHLAIEPSSDWVKIPAPVLDVPTKKIPKLVSDAAVDALHSLGNRVLQEENDIYTRLSNGEGGKNIRLGSLGFSDLQFARTLLVSNKASTLSDRISAVTLLLQSSPLHNLKALETLMAMAGKPNREEANRATRSLADWLAVGGGLGANKLCYFRDQPDLPRAAAALGDPSESLHICTCLWAFEDLMKKTYFAFVQILERQSHDTLLFMRRQAVTQIFTLLRDKPEQEHNLLRLLTNKLGDPDRSVASKASTFLMELLQVHPAMKPIVLHEVSETVLKSQHVKPRGNASQAEGEVAKGNQHATYYGVLTLNQTLFTKQDADLANHVFSVYFQLLDVCLAQGEEEEKRDAKVADAKPAPEKKRWRNQNSSQQTGRDKVSKAATDVDAKLLAAIIAGIRRVFPFTTMSTASLDKHLEALFRITHTHSFNIAVQALQLIFQVAIGTSSDSEGPTFSSQITDRYFRTLYESLFDSRLSTTNKLPMYLNLVYKSLKVDVDLERVKAFVKRLCQVLDMQEPPFIVGALVLLGELFSVVPSLRSMITEPEEEGFEHFVDVAEEGEQSARLKRAETITYDGRKRDPRFARAGNTALWDILPLVNHFHPSVSLNAKQLIDGKKVTSNPDLTLNTLMHFLDRFVFRNPKKQSGLKGSSIMQPALGGDLDNDNVLRRMNAPLNYVNNAEFWSKTPEQVPVDQQFFLQYFQSKLKRAGKPFAQTAKEEEILSDDEKEDDGGSVDFSTDDEDEKEIWKAMKSSLKREGNTEDIEDDDEDEDEDEDDDDDDVLDTLANDESDDDVDVDDGDDAGDSDSAIDEDENDAGMFMEDEEDLIPFTQFDTEAEQEPVQVAGQKRAADESDAPKSKNQARAEQRRKRRTMPSFASAEDYAHMLDSDDDGDI</sequence>
<dbReference type="Pfam" id="PF03914">
    <property type="entry name" value="CBF"/>
    <property type="match status" value="1"/>
</dbReference>
<dbReference type="CDD" id="cd00183">
    <property type="entry name" value="TFIIS_I"/>
    <property type="match status" value="1"/>
</dbReference>
<dbReference type="SUPFAM" id="SSF47676">
    <property type="entry name" value="Conserved domain common to transcription factors TFIIS, elongin A, CRSP70"/>
    <property type="match status" value="1"/>
</dbReference>
<feature type="compositionally biased region" description="Basic and acidic residues" evidence="9">
    <location>
        <begin position="79"/>
        <end position="100"/>
    </location>
</feature>
<feature type="compositionally biased region" description="Basic and acidic residues" evidence="9">
    <location>
        <begin position="412"/>
        <end position="425"/>
    </location>
</feature>
<dbReference type="PANTHER" id="PTHR12048:SF0">
    <property type="entry name" value="CCAAT_ENHANCER-BINDING PROTEIN ZETA"/>
    <property type="match status" value="1"/>
</dbReference>
<evidence type="ECO:0000256" key="4">
    <source>
        <dbReference type="ARBA" id="ARBA00022771"/>
    </source>
</evidence>
<comment type="subcellular location">
    <subcellularLocation>
        <location evidence="1 8">Nucleus</location>
    </subcellularLocation>
</comment>
<dbReference type="SMART" id="SM00510">
    <property type="entry name" value="TFS2M"/>
    <property type="match status" value="1"/>
</dbReference>
<keyword evidence="6 8" id="KW-0539">Nucleus</keyword>
<dbReference type="CDD" id="cd13749">
    <property type="entry name" value="Zn-ribbon_TFIIS"/>
    <property type="match status" value="1"/>
</dbReference>
<proteinExistence type="inferred from homology"/>
<dbReference type="InterPro" id="IPR016024">
    <property type="entry name" value="ARM-type_fold"/>
</dbReference>
<dbReference type="Pfam" id="PF08711">
    <property type="entry name" value="Med26"/>
    <property type="match status" value="1"/>
</dbReference>
<dbReference type="InterPro" id="IPR001222">
    <property type="entry name" value="Znf_TFIIS"/>
</dbReference>
<dbReference type="GO" id="GO:0006351">
    <property type="term" value="P:DNA-templated transcription"/>
    <property type="evidence" value="ECO:0007669"/>
    <property type="project" value="InterPro"/>
</dbReference>
<dbReference type="OrthoDB" id="28947at2759"/>
<dbReference type="InterPro" id="IPR005612">
    <property type="entry name" value="CCAAT-binding_factor"/>
</dbReference>
<dbReference type="EMBL" id="KZ454992">
    <property type="protein sequence ID" value="PKI83311.1"/>
    <property type="molecule type" value="Genomic_DNA"/>
</dbReference>
<dbReference type="InterPro" id="IPR003618">
    <property type="entry name" value="TFIIS_cen_dom"/>
</dbReference>
<dbReference type="SUPFAM" id="SSF48371">
    <property type="entry name" value="ARM repeat"/>
    <property type="match status" value="1"/>
</dbReference>
<evidence type="ECO:0000256" key="9">
    <source>
        <dbReference type="SAM" id="MobiDB-lite"/>
    </source>
</evidence>
<evidence type="ECO:0000256" key="6">
    <source>
        <dbReference type="ARBA" id="ARBA00023242"/>
    </source>
</evidence>
<keyword evidence="14" id="KW-1185">Reference proteome</keyword>
<dbReference type="Gene3D" id="1.10.472.30">
    <property type="entry name" value="Transcription elongation factor S-II, central domain"/>
    <property type="match status" value="1"/>
</dbReference>
<dbReference type="GO" id="GO:0008270">
    <property type="term" value="F:zinc ion binding"/>
    <property type="evidence" value="ECO:0007669"/>
    <property type="project" value="UniProtKB-KW"/>
</dbReference>
<feature type="domain" description="TFIIS-type" evidence="10">
    <location>
        <begin position="247"/>
        <end position="295"/>
    </location>
</feature>
<keyword evidence="4 7" id="KW-0863">Zinc-finger</keyword>
<feature type="region of interest" description="Disordered" evidence="9">
    <location>
        <begin position="1171"/>
        <end position="1347"/>
    </location>
</feature>
<dbReference type="Pfam" id="PF07500">
    <property type="entry name" value="TFIIS_M"/>
    <property type="match status" value="1"/>
</dbReference>
<dbReference type="PROSITE" id="PS51319">
    <property type="entry name" value="TFIIS_N"/>
    <property type="match status" value="1"/>
</dbReference>
<feature type="compositionally biased region" description="Acidic residues" evidence="9">
    <location>
        <begin position="1174"/>
        <end position="1197"/>
    </location>
</feature>
<dbReference type="Gene3D" id="2.20.25.10">
    <property type="match status" value="1"/>
</dbReference>
<dbReference type="STRING" id="2020962.A0A2N1J9T6"/>
<dbReference type="InterPro" id="IPR040155">
    <property type="entry name" value="CEBPZ/Mak21-like"/>
</dbReference>
<dbReference type="SMART" id="SM00440">
    <property type="entry name" value="ZnF_C2C2"/>
    <property type="match status" value="1"/>
</dbReference>
<dbReference type="FunFam" id="1.10.472.30:FF:000003">
    <property type="entry name" value="Transcription elongation factor S-II"/>
    <property type="match status" value="1"/>
</dbReference>
<gene>
    <name evidence="13" type="ORF">MVES_002809</name>
</gene>
<feature type="region of interest" description="Disordered" evidence="9">
    <location>
        <begin position="79"/>
        <end position="111"/>
    </location>
</feature>
<evidence type="ECO:0000259" key="10">
    <source>
        <dbReference type="PROSITE" id="PS51133"/>
    </source>
</evidence>
<evidence type="ECO:0000256" key="2">
    <source>
        <dbReference type="ARBA" id="ARBA00007797"/>
    </source>
</evidence>